<dbReference type="Proteomes" id="UP000053029">
    <property type="component" value="Unassembled WGS sequence"/>
</dbReference>
<evidence type="ECO:0000259" key="2">
    <source>
        <dbReference type="PROSITE" id="PS50181"/>
    </source>
</evidence>
<protein>
    <recommendedName>
        <fullName evidence="2">F-box domain-containing protein</fullName>
    </recommendedName>
</protein>
<dbReference type="SUPFAM" id="SSF81383">
    <property type="entry name" value="F-box domain"/>
    <property type="match status" value="1"/>
</dbReference>
<dbReference type="AlphaFoldDB" id="A0A0D2DSB5"/>
<dbReference type="VEuPathDB" id="FungiDB:Z517_07377"/>
<evidence type="ECO:0000313" key="4">
    <source>
        <dbReference type="Proteomes" id="UP000053029"/>
    </source>
</evidence>
<dbReference type="STRING" id="1442368.A0A0D2DSB5"/>
<evidence type="ECO:0000256" key="1">
    <source>
        <dbReference type="SAM" id="MobiDB-lite"/>
    </source>
</evidence>
<dbReference type="RefSeq" id="XP_013284569.1">
    <property type="nucleotide sequence ID" value="XM_013429115.1"/>
</dbReference>
<gene>
    <name evidence="3" type="ORF">Z517_07377</name>
</gene>
<organism evidence="3 4">
    <name type="scientific">Fonsecaea pedrosoi CBS 271.37</name>
    <dbReference type="NCBI Taxonomy" id="1442368"/>
    <lineage>
        <taxon>Eukaryota</taxon>
        <taxon>Fungi</taxon>
        <taxon>Dikarya</taxon>
        <taxon>Ascomycota</taxon>
        <taxon>Pezizomycotina</taxon>
        <taxon>Eurotiomycetes</taxon>
        <taxon>Chaetothyriomycetidae</taxon>
        <taxon>Chaetothyriales</taxon>
        <taxon>Herpotrichiellaceae</taxon>
        <taxon>Fonsecaea</taxon>
    </lineage>
</organism>
<proteinExistence type="predicted"/>
<sequence length="254" mass="28374">MASTTFLQRAPKSSQQELSSPNTHKRLASLPPEIHHIIADHLPYPDLLSLKLTDTYFAALVGPKLTVKSRVSWVQSRYAQRLPVPTSTKLSFRTDELFVANPEVNAILRRRRRHLECADRREPKAALGFSAFTEVDRNVRRLQGAQQLDTTACLVTGAPNCPAIPNLDTKVQRYRNSVVSKLTAPVLRTVAWLRGLQRSFRVSLSCAVAELSHTPRVLWSWFLATLKLAFIVVVASVACTVCGWRPPPVAFTNP</sequence>
<dbReference type="OrthoDB" id="5281164at2759"/>
<dbReference type="EMBL" id="KN846972">
    <property type="protein sequence ID" value="KIW80761.1"/>
    <property type="molecule type" value="Genomic_DNA"/>
</dbReference>
<dbReference type="GeneID" id="25306867"/>
<dbReference type="InterPro" id="IPR001810">
    <property type="entry name" value="F-box_dom"/>
</dbReference>
<name>A0A0D2DSB5_9EURO</name>
<dbReference type="HOGENOM" id="CLU_1094310_0_0_1"/>
<feature type="domain" description="F-box" evidence="2">
    <location>
        <begin position="24"/>
        <end position="70"/>
    </location>
</feature>
<reference evidence="3 4" key="1">
    <citation type="submission" date="2015-01" db="EMBL/GenBank/DDBJ databases">
        <title>The Genome Sequence of Fonsecaea pedrosoi CBS 271.37.</title>
        <authorList>
            <consortium name="The Broad Institute Genomics Platform"/>
            <person name="Cuomo C."/>
            <person name="de Hoog S."/>
            <person name="Gorbushina A."/>
            <person name="Stielow B."/>
            <person name="Teixiera M."/>
            <person name="Abouelleil A."/>
            <person name="Chapman S.B."/>
            <person name="Priest M."/>
            <person name="Young S.K."/>
            <person name="Wortman J."/>
            <person name="Nusbaum C."/>
            <person name="Birren B."/>
        </authorList>
    </citation>
    <scope>NUCLEOTIDE SEQUENCE [LARGE SCALE GENOMIC DNA]</scope>
    <source>
        <strain evidence="3 4">CBS 271.37</strain>
    </source>
</reference>
<dbReference type="InterPro" id="IPR036047">
    <property type="entry name" value="F-box-like_dom_sf"/>
</dbReference>
<accession>A0A0D2DSB5</accession>
<feature type="compositionally biased region" description="Polar residues" evidence="1">
    <location>
        <begin position="1"/>
        <end position="22"/>
    </location>
</feature>
<dbReference type="PROSITE" id="PS50181">
    <property type="entry name" value="FBOX"/>
    <property type="match status" value="1"/>
</dbReference>
<keyword evidence="4" id="KW-1185">Reference proteome</keyword>
<evidence type="ECO:0000313" key="3">
    <source>
        <dbReference type="EMBL" id="KIW80761.1"/>
    </source>
</evidence>
<feature type="region of interest" description="Disordered" evidence="1">
    <location>
        <begin position="1"/>
        <end position="26"/>
    </location>
</feature>